<dbReference type="PATRIC" id="fig|1618638.3.peg.239"/>
<dbReference type="Pfam" id="PF00829">
    <property type="entry name" value="Ribosomal_L21p"/>
    <property type="match status" value="1"/>
</dbReference>
<dbReference type="GO" id="GO:0006412">
    <property type="term" value="P:translation"/>
    <property type="evidence" value="ECO:0007669"/>
    <property type="project" value="UniProtKB-UniRule"/>
</dbReference>
<comment type="caution">
    <text evidence="8">The sequence shown here is derived from an EMBL/GenBank/DDBJ whole genome shotgun (WGS) entry which is preliminary data.</text>
</comment>
<dbReference type="InterPro" id="IPR018258">
    <property type="entry name" value="Ribosomal_bL21_CS"/>
</dbReference>
<dbReference type="GO" id="GO:1990904">
    <property type="term" value="C:ribonucleoprotein complex"/>
    <property type="evidence" value="ECO:0007669"/>
    <property type="project" value="UniProtKB-KW"/>
</dbReference>
<evidence type="ECO:0000256" key="1">
    <source>
        <dbReference type="ARBA" id="ARBA00008563"/>
    </source>
</evidence>
<dbReference type="SUPFAM" id="SSF141091">
    <property type="entry name" value="L21p-like"/>
    <property type="match status" value="1"/>
</dbReference>
<dbReference type="InterPro" id="IPR001787">
    <property type="entry name" value="Ribosomal_bL21"/>
</dbReference>
<keyword evidence="4 6" id="KW-0689">Ribosomal protein</keyword>
<dbReference type="GO" id="GO:0005737">
    <property type="term" value="C:cytoplasm"/>
    <property type="evidence" value="ECO:0007669"/>
    <property type="project" value="UniProtKB-ARBA"/>
</dbReference>
<comment type="similarity">
    <text evidence="1 6 7">Belongs to the bacterial ribosomal protein bL21 family.</text>
</comment>
<dbReference type="Proteomes" id="UP000034022">
    <property type="component" value="Unassembled WGS sequence"/>
</dbReference>
<dbReference type="EMBL" id="LBUU01000002">
    <property type="protein sequence ID" value="KKQ70947.1"/>
    <property type="molecule type" value="Genomic_DNA"/>
</dbReference>
<dbReference type="PANTHER" id="PTHR21349">
    <property type="entry name" value="50S RIBOSOMAL PROTEIN L21"/>
    <property type="match status" value="1"/>
</dbReference>
<keyword evidence="3 6" id="KW-0694">RNA-binding</keyword>
<proteinExistence type="inferred from homology"/>
<dbReference type="AlphaFoldDB" id="A0A0G0JWB3"/>
<dbReference type="InterPro" id="IPR036164">
    <property type="entry name" value="bL21-like_sf"/>
</dbReference>
<gene>
    <name evidence="6" type="primary">rplU</name>
    <name evidence="8" type="ORF">US91_C0002G0026</name>
</gene>
<organism evidence="8 9">
    <name type="scientific">Candidatus Falkowbacteria bacterium GW2011_GWE1_38_31</name>
    <dbReference type="NCBI Taxonomy" id="1618638"/>
    <lineage>
        <taxon>Bacteria</taxon>
        <taxon>Candidatus Falkowiibacteriota</taxon>
    </lineage>
</organism>
<evidence type="ECO:0000256" key="5">
    <source>
        <dbReference type="ARBA" id="ARBA00023274"/>
    </source>
</evidence>
<dbReference type="GO" id="GO:0019843">
    <property type="term" value="F:rRNA binding"/>
    <property type="evidence" value="ECO:0007669"/>
    <property type="project" value="UniProtKB-UniRule"/>
</dbReference>
<dbReference type="GO" id="GO:0003735">
    <property type="term" value="F:structural constituent of ribosome"/>
    <property type="evidence" value="ECO:0007669"/>
    <property type="project" value="InterPro"/>
</dbReference>
<evidence type="ECO:0000256" key="4">
    <source>
        <dbReference type="ARBA" id="ARBA00022980"/>
    </source>
</evidence>
<name>A0A0G0JWB3_9BACT</name>
<dbReference type="HAMAP" id="MF_01363">
    <property type="entry name" value="Ribosomal_bL21"/>
    <property type="match status" value="1"/>
</dbReference>
<keyword evidence="2 6" id="KW-0699">rRNA-binding</keyword>
<dbReference type="PANTHER" id="PTHR21349:SF0">
    <property type="entry name" value="LARGE RIBOSOMAL SUBUNIT PROTEIN BL21M"/>
    <property type="match status" value="1"/>
</dbReference>
<evidence type="ECO:0000256" key="7">
    <source>
        <dbReference type="RuleBase" id="RU000562"/>
    </source>
</evidence>
<comment type="function">
    <text evidence="6 7">This protein binds to 23S rRNA in the presence of protein L20.</text>
</comment>
<reference evidence="8 9" key="1">
    <citation type="journal article" date="2015" name="Nature">
        <title>rRNA introns, odd ribosomes, and small enigmatic genomes across a large radiation of phyla.</title>
        <authorList>
            <person name="Brown C.T."/>
            <person name="Hug L.A."/>
            <person name="Thomas B.C."/>
            <person name="Sharon I."/>
            <person name="Castelle C.J."/>
            <person name="Singh A."/>
            <person name="Wilkins M.J."/>
            <person name="Williams K.H."/>
            <person name="Banfield J.F."/>
        </authorList>
    </citation>
    <scope>NUCLEOTIDE SEQUENCE [LARGE SCALE GENOMIC DNA]</scope>
</reference>
<evidence type="ECO:0000313" key="8">
    <source>
        <dbReference type="EMBL" id="KKQ70947.1"/>
    </source>
</evidence>
<sequence length="104" mass="11728">MSKIAVIKTGGKQYKVKEEQILLIEKLDAELNAKVNFETLLIASADGAELNLGKPSLGEKVEGIVIENLKDKKVSVIKYKNKTRYLRNKGHRQNYTKVKISKID</sequence>
<evidence type="ECO:0000256" key="6">
    <source>
        <dbReference type="HAMAP-Rule" id="MF_01363"/>
    </source>
</evidence>
<protein>
    <recommendedName>
        <fullName evidence="6">Large ribosomal subunit protein bL21</fullName>
    </recommendedName>
</protein>
<dbReference type="PROSITE" id="PS01169">
    <property type="entry name" value="RIBOSOMAL_L21"/>
    <property type="match status" value="1"/>
</dbReference>
<accession>A0A0G0JWB3</accession>
<dbReference type="NCBIfam" id="TIGR00061">
    <property type="entry name" value="L21"/>
    <property type="match status" value="1"/>
</dbReference>
<dbReference type="GO" id="GO:0005840">
    <property type="term" value="C:ribosome"/>
    <property type="evidence" value="ECO:0007669"/>
    <property type="project" value="UniProtKB-KW"/>
</dbReference>
<keyword evidence="5 6" id="KW-0687">Ribonucleoprotein</keyword>
<comment type="subunit">
    <text evidence="6">Part of the 50S ribosomal subunit. Contacts protein L20.</text>
</comment>
<evidence type="ECO:0000256" key="2">
    <source>
        <dbReference type="ARBA" id="ARBA00022730"/>
    </source>
</evidence>
<evidence type="ECO:0000256" key="3">
    <source>
        <dbReference type="ARBA" id="ARBA00022884"/>
    </source>
</evidence>
<dbReference type="InterPro" id="IPR028909">
    <property type="entry name" value="bL21-like"/>
</dbReference>
<evidence type="ECO:0000313" key="9">
    <source>
        <dbReference type="Proteomes" id="UP000034022"/>
    </source>
</evidence>